<dbReference type="AlphaFoldDB" id="A0A0C3BND8"/>
<reference evidence="2 3" key="1">
    <citation type="submission" date="2014-04" db="EMBL/GenBank/DDBJ databases">
        <authorList>
            <consortium name="DOE Joint Genome Institute"/>
            <person name="Kuo A."/>
            <person name="Tarkka M."/>
            <person name="Buscot F."/>
            <person name="Kohler A."/>
            <person name="Nagy L.G."/>
            <person name="Floudas D."/>
            <person name="Copeland A."/>
            <person name="Barry K.W."/>
            <person name="Cichocki N."/>
            <person name="Veneault-Fourrey C."/>
            <person name="LaButti K."/>
            <person name="Lindquist E.A."/>
            <person name="Lipzen A."/>
            <person name="Lundell T."/>
            <person name="Morin E."/>
            <person name="Murat C."/>
            <person name="Sun H."/>
            <person name="Tunlid A."/>
            <person name="Henrissat B."/>
            <person name="Grigoriev I.V."/>
            <person name="Hibbett D.S."/>
            <person name="Martin F."/>
            <person name="Nordberg H.P."/>
            <person name="Cantor M.N."/>
            <person name="Hua S.X."/>
        </authorList>
    </citation>
    <scope>NUCLEOTIDE SEQUENCE [LARGE SCALE GENOMIC DNA]</scope>
    <source>
        <strain evidence="2 3">F 1598</strain>
    </source>
</reference>
<dbReference type="InterPro" id="IPR053710">
    <property type="entry name" value="Arylamine_NAT_domain_sf"/>
</dbReference>
<dbReference type="Pfam" id="PF00797">
    <property type="entry name" value="Acetyltransf_2"/>
    <property type="match status" value="1"/>
</dbReference>
<evidence type="ECO:0000313" key="2">
    <source>
        <dbReference type="EMBL" id="KIM87998.1"/>
    </source>
</evidence>
<comment type="similarity">
    <text evidence="1">Belongs to the arylamine N-acetyltransferase family.</text>
</comment>
<sequence length="350" mass="39418">MSFQAGDSDIRRGTLHDGRWIKPVTSYYSTSEVIQWLSCIEYETTFTEQDIASGLFPVNLHNLSVLMRLHLVTFPFENTAMHYTADHYMDVSPEGAFRRLVKERQGSYCFGQNTVFLGMLRGLGYRAYSGLARVNKIPPDSDDVDYTPLTHMVIFVQPIIDSNETFLVDVGFGGPNLAQPILLSNAETNVVLGAAPPAGHRLTRGSHPSSSLDWHLEVTRDIENPTWSIRYAFSEAEFFLPDHASASFSVSMAPGQTMFRYDVIIVKYFLMSEEESEIIEKTGIMERLVGACRVKRQVGSKSEVIMELKDEAERIRAAREIFEINIDESAAKYIEGRVPAISKHTDVKVD</sequence>
<dbReference type="PANTHER" id="PTHR11786:SF0">
    <property type="entry name" value="ARYLAMINE N-ACETYLTRANSFERASE 4-RELATED"/>
    <property type="match status" value="1"/>
</dbReference>
<dbReference type="SUPFAM" id="SSF54001">
    <property type="entry name" value="Cysteine proteinases"/>
    <property type="match status" value="1"/>
</dbReference>
<dbReference type="PANTHER" id="PTHR11786">
    <property type="entry name" value="N-HYDROXYARYLAMINE O-ACETYLTRANSFERASE"/>
    <property type="match status" value="1"/>
</dbReference>
<reference evidence="3" key="2">
    <citation type="submission" date="2015-01" db="EMBL/GenBank/DDBJ databases">
        <title>Evolutionary Origins and Diversification of the Mycorrhizal Mutualists.</title>
        <authorList>
            <consortium name="DOE Joint Genome Institute"/>
            <consortium name="Mycorrhizal Genomics Consortium"/>
            <person name="Kohler A."/>
            <person name="Kuo A."/>
            <person name="Nagy L.G."/>
            <person name="Floudas D."/>
            <person name="Copeland A."/>
            <person name="Barry K.W."/>
            <person name="Cichocki N."/>
            <person name="Veneault-Fourrey C."/>
            <person name="LaButti K."/>
            <person name="Lindquist E.A."/>
            <person name="Lipzen A."/>
            <person name="Lundell T."/>
            <person name="Morin E."/>
            <person name="Murat C."/>
            <person name="Riley R."/>
            <person name="Ohm R."/>
            <person name="Sun H."/>
            <person name="Tunlid A."/>
            <person name="Henrissat B."/>
            <person name="Grigoriev I.V."/>
            <person name="Hibbett D.S."/>
            <person name="Martin F."/>
        </authorList>
    </citation>
    <scope>NUCLEOTIDE SEQUENCE [LARGE SCALE GENOMIC DNA]</scope>
    <source>
        <strain evidence="3">F 1598</strain>
    </source>
</reference>
<proteinExistence type="inferred from homology"/>
<evidence type="ECO:0000256" key="1">
    <source>
        <dbReference type="ARBA" id="ARBA00006547"/>
    </source>
</evidence>
<dbReference type="InterPro" id="IPR001447">
    <property type="entry name" value="Arylamine_N-AcTrfase"/>
</dbReference>
<evidence type="ECO:0000313" key="3">
    <source>
        <dbReference type="Proteomes" id="UP000054166"/>
    </source>
</evidence>
<organism evidence="2 3">
    <name type="scientific">Piloderma croceum (strain F 1598)</name>
    <dbReference type="NCBI Taxonomy" id="765440"/>
    <lineage>
        <taxon>Eukaryota</taxon>
        <taxon>Fungi</taxon>
        <taxon>Dikarya</taxon>
        <taxon>Basidiomycota</taxon>
        <taxon>Agaricomycotina</taxon>
        <taxon>Agaricomycetes</taxon>
        <taxon>Agaricomycetidae</taxon>
        <taxon>Atheliales</taxon>
        <taxon>Atheliaceae</taxon>
        <taxon>Piloderma</taxon>
    </lineage>
</organism>
<name>A0A0C3BND8_PILCF</name>
<dbReference type="STRING" id="765440.A0A0C3BND8"/>
<gene>
    <name evidence="2" type="ORF">PILCRDRAFT_62931</name>
</gene>
<dbReference type="Proteomes" id="UP000054166">
    <property type="component" value="Unassembled WGS sequence"/>
</dbReference>
<dbReference type="InParanoid" id="A0A0C3BND8"/>
<dbReference type="HOGENOM" id="CLU_049918_2_1_1"/>
<dbReference type="GO" id="GO:0016407">
    <property type="term" value="F:acetyltransferase activity"/>
    <property type="evidence" value="ECO:0007669"/>
    <property type="project" value="InterPro"/>
</dbReference>
<dbReference type="Gene3D" id="3.30.2140.20">
    <property type="match status" value="1"/>
</dbReference>
<dbReference type="InterPro" id="IPR038765">
    <property type="entry name" value="Papain-like_cys_pep_sf"/>
</dbReference>
<dbReference type="EMBL" id="KN832978">
    <property type="protein sequence ID" value="KIM87998.1"/>
    <property type="molecule type" value="Genomic_DNA"/>
</dbReference>
<accession>A0A0C3BND8</accession>
<dbReference type="OrthoDB" id="10260017at2759"/>
<protein>
    <submittedName>
        <fullName evidence="2">Uncharacterized protein</fullName>
    </submittedName>
</protein>
<keyword evidence="3" id="KW-1185">Reference proteome</keyword>